<dbReference type="PROSITE" id="PS00108">
    <property type="entry name" value="PROTEIN_KINASE_ST"/>
    <property type="match status" value="1"/>
</dbReference>
<keyword evidence="11 17" id="KW-1133">Transmembrane helix</keyword>
<comment type="catalytic activity">
    <reaction evidence="15">
        <text>L-seryl-[protein] + ATP = O-phospho-L-seryl-[protein] + ADP + H(+)</text>
        <dbReference type="Rhea" id="RHEA:17989"/>
        <dbReference type="Rhea" id="RHEA-COMP:9863"/>
        <dbReference type="Rhea" id="RHEA-COMP:11604"/>
        <dbReference type="ChEBI" id="CHEBI:15378"/>
        <dbReference type="ChEBI" id="CHEBI:29999"/>
        <dbReference type="ChEBI" id="CHEBI:30616"/>
        <dbReference type="ChEBI" id="CHEBI:83421"/>
        <dbReference type="ChEBI" id="CHEBI:456216"/>
        <dbReference type="EC" id="2.7.11.1"/>
    </reaction>
</comment>
<dbReference type="Gene3D" id="3.30.200.20">
    <property type="entry name" value="Phosphorylase Kinase, domain 1"/>
    <property type="match status" value="1"/>
</dbReference>
<evidence type="ECO:0000256" key="6">
    <source>
        <dbReference type="ARBA" id="ARBA00022692"/>
    </source>
</evidence>
<dbReference type="Gene3D" id="1.10.510.10">
    <property type="entry name" value="Transferase(Phosphotransferase) domain 1"/>
    <property type="match status" value="1"/>
</dbReference>
<dbReference type="InterPro" id="IPR000719">
    <property type="entry name" value="Prot_kinase_dom"/>
</dbReference>
<dbReference type="SUPFAM" id="SSF52058">
    <property type="entry name" value="L domain-like"/>
    <property type="match status" value="1"/>
</dbReference>
<evidence type="ECO:0000256" key="2">
    <source>
        <dbReference type="ARBA" id="ARBA00012513"/>
    </source>
</evidence>
<dbReference type="SUPFAM" id="SSF56112">
    <property type="entry name" value="Protein kinase-like (PK-like)"/>
    <property type="match status" value="1"/>
</dbReference>
<name>A0ABD3HBL7_9MARC</name>
<keyword evidence="12 17" id="KW-0472">Membrane</keyword>
<evidence type="ECO:0000256" key="11">
    <source>
        <dbReference type="ARBA" id="ARBA00022989"/>
    </source>
</evidence>
<evidence type="ECO:0000256" key="1">
    <source>
        <dbReference type="ARBA" id="ARBA00004167"/>
    </source>
</evidence>
<dbReference type="InterPro" id="IPR008271">
    <property type="entry name" value="Ser/Thr_kinase_AS"/>
</dbReference>
<evidence type="ECO:0000256" key="10">
    <source>
        <dbReference type="ARBA" id="ARBA00022840"/>
    </source>
</evidence>
<dbReference type="Proteomes" id="UP001633002">
    <property type="component" value="Unassembled WGS sequence"/>
</dbReference>
<comment type="catalytic activity">
    <reaction evidence="14">
        <text>L-threonyl-[protein] + ATP = O-phospho-L-threonyl-[protein] + ADP + H(+)</text>
        <dbReference type="Rhea" id="RHEA:46608"/>
        <dbReference type="Rhea" id="RHEA-COMP:11060"/>
        <dbReference type="Rhea" id="RHEA-COMP:11605"/>
        <dbReference type="ChEBI" id="CHEBI:15378"/>
        <dbReference type="ChEBI" id="CHEBI:30013"/>
        <dbReference type="ChEBI" id="CHEBI:30616"/>
        <dbReference type="ChEBI" id="CHEBI:61977"/>
        <dbReference type="ChEBI" id="CHEBI:456216"/>
        <dbReference type="EC" id="2.7.11.1"/>
    </reaction>
</comment>
<dbReference type="Gene3D" id="3.80.10.10">
    <property type="entry name" value="Ribonuclease Inhibitor"/>
    <property type="match status" value="2"/>
</dbReference>
<accession>A0ABD3HBL7</accession>
<evidence type="ECO:0000256" key="5">
    <source>
        <dbReference type="ARBA" id="ARBA00022679"/>
    </source>
</evidence>
<feature type="transmembrane region" description="Helical" evidence="17">
    <location>
        <begin position="770"/>
        <end position="794"/>
    </location>
</feature>
<dbReference type="InterPro" id="IPR001245">
    <property type="entry name" value="Ser-Thr/Tyr_kinase_cat_dom"/>
</dbReference>
<gene>
    <name evidence="19" type="ORF">R1sor_013088</name>
</gene>
<comment type="subcellular location">
    <subcellularLocation>
        <location evidence="1">Membrane</location>
        <topology evidence="1">Single-pass membrane protein</topology>
    </subcellularLocation>
</comment>
<evidence type="ECO:0000256" key="4">
    <source>
        <dbReference type="ARBA" id="ARBA00022614"/>
    </source>
</evidence>
<dbReference type="Pfam" id="PF00560">
    <property type="entry name" value="LRR_1"/>
    <property type="match status" value="1"/>
</dbReference>
<evidence type="ECO:0000256" key="9">
    <source>
        <dbReference type="ARBA" id="ARBA00022777"/>
    </source>
</evidence>
<evidence type="ECO:0000313" key="20">
    <source>
        <dbReference type="Proteomes" id="UP001633002"/>
    </source>
</evidence>
<dbReference type="AlphaFoldDB" id="A0ABD3HBL7"/>
<evidence type="ECO:0000256" key="7">
    <source>
        <dbReference type="ARBA" id="ARBA00022737"/>
    </source>
</evidence>
<comment type="caution">
    <text evidence="19">The sequence shown here is derived from an EMBL/GenBank/DDBJ whole genome shotgun (WGS) entry which is preliminary data.</text>
</comment>
<dbReference type="FunFam" id="3.30.200.20:FF:000162">
    <property type="entry name" value="Adenine nucleotide alpha hydrolase-like domain kinase"/>
    <property type="match status" value="1"/>
</dbReference>
<dbReference type="InterPro" id="IPR011009">
    <property type="entry name" value="Kinase-like_dom_sf"/>
</dbReference>
<dbReference type="Pfam" id="PF12819">
    <property type="entry name" value="Malectin_like"/>
    <property type="match status" value="1"/>
</dbReference>
<dbReference type="PRINTS" id="PR00019">
    <property type="entry name" value="LEURICHRPT"/>
</dbReference>
<keyword evidence="6 17" id="KW-0812">Transmembrane</keyword>
<keyword evidence="20" id="KW-1185">Reference proteome</keyword>
<evidence type="ECO:0000313" key="19">
    <source>
        <dbReference type="EMBL" id="KAL3686779.1"/>
    </source>
</evidence>
<dbReference type="PROSITE" id="PS50011">
    <property type="entry name" value="PROTEIN_KINASE_DOM"/>
    <property type="match status" value="1"/>
</dbReference>
<dbReference type="SMART" id="SM00369">
    <property type="entry name" value="LRR_TYP"/>
    <property type="match status" value="3"/>
</dbReference>
<dbReference type="Pfam" id="PF13855">
    <property type="entry name" value="LRR_8"/>
    <property type="match status" value="1"/>
</dbReference>
<dbReference type="PROSITE" id="PS00107">
    <property type="entry name" value="PROTEIN_KINASE_ATP"/>
    <property type="match status" value="1"/>
</dbReference>
<keyword evidence="5" id="KW-0808">Transferase</keyword>
<feature type="domain" description="Protein kinase" evidence="18">
    <location>
        <begin position="832"/>
        <end position="1112"/>
    </location>
</feature>
<proteinExistence type="predicted"/>
<keyword evidence="4" id="KW-0433">Leucine-rich repeat</keyword>
<dbReference type="GO" id="GO:0016020">
    <property type="term" value="C:membrane"/>
    <property type="evidence" value="ECO:0007669"/>
    <property type="project" value="UniProtKB-SubCell"/>
</dbReference>
<dbReference type="CDD" id="cd14066">
    <property type="entry name" value="STKc_IRAK"/>
    <property type="match status" value="1"/>
</dbReference>
<evidence type="ECO:0000256" key="15">
    <source>
        <dbReference type="ARBA" id="ARBA00048679"/>
    </source>
</evidence>
<dbReference type="GO" id="GO:0004674">
    <property type="term" value="F:protein serine/threonine kinase activity"/>
    <property type="evidence" value="ECO:0007669"/>
    <property type="project" value="UniProtKB-KW"/>
</dbReference>
<dbReference type="PANTHER" id="PTHR48056">
    <property type="entry name" value="LRR RECEPTOR-LIKE SERINE/THREONINE-PROTEIN KINASE-RELATED"/>
    <property type="match status" value="1"/>
</dbReference>
<dbReference type="FunFam" id="1.10.510.10:FF:000384">
    <property type="entry name" value="G-type lectin S-receptor-like serine/threonine-protein kinase"/>
    <property type="match status" value="1"/>
</dbReference>
<keyword evidence="3" id="KW-0723">Serine/threonine-protein kinase</keyword>
<evidence type="ECO:0000256" key="13">
    <source>
        <dbReference type="ARBA" id="ARBA00023180"/>
    </source>
</evidence>
<dbReference type="FunFam" id="3.80.10.10:FF:000129">
    <property type="entry name" value="Leucine-rich repeat receptor-like kinase"/>
    <property type="match status" value="1"/>
</dbReference>
<dbReference type="InterPro" id="IPR001611">
    <property type="entry name" value="Leu-rich_rpt"/>
</dbReference>
<dbReference type="SMART" id="SM00220">
    <property type="entry name" value="S_TKc"/>
    <property type="match status" value="1"/>
</dbReference>
<evidence type="ECO:0000256" key="14">
    <source>
        <dbReference type="ARBA" id="ARBA00047899"/>
    </source>
</evidence>
<evidence type="ECO:0000256" key="16">
    <source>
        <dbReference type="PROSITE-ProRule" id="PRU10141"/>
    </source>
</evidence>
<dbReference type="InterPro" id="IPR050647">
    <property type="entry name" value="Plant_LRR-RLKs"/>
</dbReference>
<evidence type="ECO:0000259" key="18">
    <source>
        <dbReference type="PROSITE" id="PS50011"/>
    </source>
</evidence>
<protein>
    <recommendedName>
        <fullName evidence="2">non-specific serine/threonine protein kinase</fullName>
        <ecNumber evidence="2">2.7.11.1</ecNumber>
    </recommendedName>
</protein>
<dbReference type="Pfam" id="PF07714">
    <property type="entry name" value="PK_Tyr_Ser-Thr"/>
    <property type="match status" value="1"/>
</dbReference>
<keyword evidence="13" id="KW-0325">Glycoprotein</keyword>
<keyword evidence="9" id="KW-0418">Kinase</keyword>
<evidence type="ECO:0000256" key="17">
    <source>
        <dbReference type="SAM" id="Phobius"/>
    </source>
</evidence>
<keyword evidence="10 16" id="KW-0067">ATP-binding</keyword>
<dbReference type="PANTHER" id="PTHR48056:SF78">
    <property type="entry name" value="PROTEIN KINASE DOMAIN-CONTAINING PROTEIN"/>
    <property type="match status" value="1"/>
</dbReference>
<dbReference type="InterPro" id="IPR032675">
    <property type="entry name" value="LRR_dom_sf"/>
</dbReference>
<reference evidence="19 20" key="1">
    <citation type="submission" date="2024-09" db="EMBL/GenBank/DDBJ databases">
        <title>Chromosome-scale assembly of Riccia sorocarpa.</title>
        <authorList>
            <person name="Paukszto L."/>
        </authorList>
    </citation>
    <scope>NUCLEOTIDE SEQUENCE [LARGE SCALE GENOMIC DNA]</scope>
    <source>
        <strain evidence="19">LP-2024</strain>
        <tissue evidence="19">Aerial parts of the thallus</tissue>
    </source>
</reference>
<dbReference type="EMBL" id="JBJQOH010000004">
    <property type="protein sequence ID" value="KAL3686779.1"/>
    <property type="molecule type" value="Genomic_DNA"/>
</dbReference>
<organism evidence="19 20">
    <name type="scientific">Riccia sorocarpa</name>
    <dbReference type="NCBI Taxonomy" id="122646"/>
    <lineage>
        <taxon>Eukaryota</taxon>
        <taxon>Viridiplantae</taxon>
        <taxon>Streptophyta</taxon>
        <taxon>Embryophyta</taxon>
        <taxon>Marchantiophyta</taxon>
        <taxon>Marchantiopsida</taxon>
        <taxon>Marchantiidae</taxon>
        <taxon>Marchantiales</taxon>
        <taxon>Ricciaceae</taxon>
        <taxon>Riccia</taxon>
    </lineage>
</organism>
<dbReference type="InterPro" id="IPR003591">
    <property type="entry name" value="Leu-rich_rpt_typical-subtyp"/>
</dbReference>
<keyword evidence="7" id="KW-0677">Repeat</keyword>
<sequence length="1167" mass="129693">MRSWLLICLCGRQFHDNIWEVGLVIVLLFSSVSSIASQDTTGFISIDCGGEGATDKFVPGLQWVTDENFLDSGEQLNREGVAIRASVALNDTPAAVATRDNADQLNTAMVFLPGLAARSKYCYTFQMPTAETINTTSYLIRAMFPSRSLKAMDPEVDLTIYGTRFYFTLDSTVITLVDLDKEQTQTIELVVNPLDYLMFICLVPLEDRSSMAAISSLEVRPLSDYWYPRGNAPGNAPSTIKNGQDAKSKRTTYLITVSRLNFGGNVSSRSLRFPDDGGDPDHEGGDRLWYPAEVPQYMALEVKTRKSTVQGGVWGTAWEGSNLSSNLSFTIDISAAQAERSMRSFYLQMFFFDVVNYPHSTGRFVNISRETRGPAGYFDNVWWTWDFEVGNTPFNLFNSQENLSGDSVTFRIIANASSTLPPMINGADIMGEFDALTQRTLETDASIVRKFSQAFTDKSTVDTSGDPCLPVPWAWLACSIDATPRITEINLTSKSIKGSLVEDFGSLDRLTVLDLSNNSFSGELPESLKNIVSLRAVKLDYNNLSGDLPDFSEKTLINLESLSLGHNKLGGNLSSLIQALDTPVFSLNLTDNKFIGPIPPEIKELENLKYLDLSFNQLSGALPPELFQLSGLEILNLKGNKLTDVGDLWSHINKSSGLRELNLELNSLGELNLTSWFQMSKGNGSTSAYAELRVSFLGSNISNVIRPSQDDLDIKRFCTSSRMSILLGQTPWCSNLKLSDRSQLERYLCRTSVTDREFCNSSGNGFSRRALIIGLTVSGFLVLVLSCVLAFLLGRMLKRMKDLRQIQEALAKEDVRPPFYDYDELRAATKDFASENELGKGAFGAVYKATLADTSVVAVKLLFHTDQNISDFLKEMVLITGIKHKNLVQLKGCCIRDKKRMLVYEYAENGNLAQSLWGNHRSTVLTWEQRLKISVGIAKGLSYLHEELQPKIIHRDIKPQNILLDKDWNPKIADFGLARPLLDNSTQRATSIAGTMGYFSPEYATQGLLTEKLDVYSYGVLLLEIVTGRKCIGDIGVVPTEEIYLKDWAFRAYRENCLSRIAAESILASVSTTEIESLLKTALLCLQHDHEKRPSMSQVVTMLTGNAADVAVDIVSELKDLQRLYEDPQSRNGKVTSTEREDRALLGWTSLSSDAQGFIELNVSRAR</sequence>
<evidence type="ECO:0000256" key="3">
    <source>
        <dbReference type="ARBA" id="ARBA00022527"/>
    </source>
</evidence>
<dbReference type="InterPro" id="IPR024788">
    <property type="entry name" value="Malectin-like_Carb-bd_dom"/>
</dbReference>
<dbReference type="EC" id="2.7.11.1" evidence="2"/>
<feature type="binding site" evidence="16">
    <location>
        <position position="860"/>
    </location>
    <ligand>
        <name>ATP</name>
        <dbReference type="ChEBI" id="CHEBI:30616"/>
    </ligand>
</feature>
<keyword evidence="8 16" id="KW-0547">Nucleotide-binding</keyword>
<dbReference type="GO" id="GO:0005524">
    <property type="term" value="F:ATP binding"/>
    <property type="evidence" value="ECO:0007669"/>
    <property type="project" value="UniProtKB-UniRule"/>
</dbReference>
<evidence type="ECO:0000256" key="8">
    <source>
        <dbReference type="ARBA" id="ARBA00022741"/>
    </source>
</evidence>
<dbReference type="PROSITE" id="PS51450">
    <property type="entry name" value="LRR"/>
    <property type="match status" value="2"/>
</dbReference>
<evidence type="ECO:0000256" key="12">
    <source>
        <dbReference type="ARBA" id="ARBA00023136"/>
    </source>
</evidence>
<dbReference type="InterPro" id="IPR017441">
    <property type="entry name" value="Protein_kinase_ATP_BS"/>
</dbReference>